<dbReference type="Pfam" id="PF03724">
    <property type="entry name" value="META"/>
    <property type="match status" value="1"/>
</dbReference>
<proteinExistence type="predicted"/>
<organism evidence="2 3">
    <name type="scientific">Terrabacter aeriphilus</name>
    <dbReference type="NCBI Taxonomy" id="515662"/>
    <lineage>
        <taxon>Bacteria</taxon>
        <taxon>Bacillati</taxon>
        <taxon>Actinomycetota</taxon>
        <taxon>Actinomycetes</taxon>
        <taxon>Micrococcales</taxon>
        <taxon>Intrasporangiaceae</taxon>
        <taxon>Terrabacter</taxon>
    </lineage>
</organism>
<reference evidence="3" key="1">
    <citation type="journal article" date="2019" name="Int. J. Syst. Evol. Microbiol.">
        <title>The Global Catalogue of Microorganisms (GCM) 10K type strain sequencing project: providing services to taxonomists for standard genome sequencing and annotation.</title>
        <authorList>
            <consortium name="The Broad Institute Genomics Platform"/>
            <consortium name="The Broad Institute Genome Sequencing Center for Infectious Disease"/>
            <person name="Wu L."/>
            <person name="Ma J."/>
        </authorList>
    </citation>
    <scope>NUCLEOTIDE SEQUENCE [LARGE SCALE GENOMIC DNA]</scope>
    <source>
        <strain evidence="3">JCM 17687</strain>
    </source>
</reference>
<dbReference type="Gene3D" id="2.40.128.270">
    <property type="match status" value="1"/>
</dbReference>
<accession>A0ABP9J451</accession>
<evidence type="ECO:0000259" key="1">
    <source>
        <dbReference type="Pfam" id="PF03724"/>
    </source>
</evidence>
<evidence type="ECO:0000313" key="3">
    <source>
        <dbReference type="Proteomes" id="UP001500427"/>
    </source>
</evidence>
<dbReference type="EMBL" id="BAABIW010000006">
    <property type="protein sequence ID" value="GAA5018509.1"/>
    <property type="molecule type" value="Genomic_DNA"/>
</dbReference>
<comment type="caution">
    <text evidence="2">The sequence shown here is derived from an EMBL/GenBank/DDBJ whole genome shotgun (WGS) entry which is preliminary data.</text>
</comment>
<protein>
    <recommendedName>
        <fullName evidence="1">DUF306 domain-containing protein</fullName>
    </recommendedName>
</protein>
<sequence>MVPSSDVTLAGTSWFVVEIVGRATSEPRPQLTFGDDGRVGGSTGVNRLGGRYAVADGVLTVTDAVMTRMAGPPEAMDQEQRLLEVLGVPQPLTTVEGGLALGEAGGVARLAPAPDPSVTVER</sequence>
<feature type="domain" description="DUF306" evidence="1">
    <location>
        <begin position="8"/>
        <end position="106"/>
    </location>
</feature>
<dbReference type="InterPro" id="IPR005184">
    <property type="entry name" value="DUF306_Meta_HslJ"/>
</dbReference>
<keyword evidence="3" id="KW-1185">Reference proteome</keyword>
<dbReference type="RefSeq" id="WP_345505882.1">
    <property type="nucleotide sequence ID" value="NZ_BAABIW010000006.1"/>
</dbReference>
<dbReference type="PANTHER" id="PTHR35535:SF1">
    <property type="entry name" value="HEAT SHOCK PROTEIN HSLJ"/>
    <property type="match status" value="1"/>
</dbReference>
<dbReference type="PANTHER" id="PTHR35535">
    <property type="entry name" value="HEAT SHOCK PROTEIN HSLJ"/>
    <property type="match status" value="1"/>
</dbReference>
<dbReference type="InterPro" id="IPR038670">
    <property type="entry name" value="HslJ-like_sf"/>
</dbReference>
<dbReference type="Proteomes" id="UP001500427">
    <property type="component" value="Unassembled WGS sequence"/>
</dbReference>
<evidence type="ECO:0000313" key="2">
    <source>
        <dbReference type="EMBL" id="GAA5018509.1"/>
    </source>
</evidence>
<name>A0ABP9J451_9MICO</name>
<dbReference type="InterPro" id="IPR053147">
    <property type="entry name" value="Hsp_HslJ-like"/>
</dbReference>
<gene>
    <name evidence="2" type="ORF">GCM10023258_05360</name>
</gene>